<keyword evidence="2" id="KW-1185">Reference proteome</keyword>
<dbReference type="EMBL" id="SNXE01000001">
    <property type="protein sequence ID" value="TDP13232.1"/>
    <property type="molecule type" value="Genomic_DNA"/>
</dbReference>
<comment type="caution">
    <text evidence="1">The sequence shown here is derived from an EMBL/GenBank/DDBJ whole genome shotgun (WGS) entry which is preliminary data.</text>
</comment>
<evidence type="ECO:0008006" key="3">
    <source>
        <dbReference type="Google" id="ProtNLM"/>
    </source>
</evidence>
<evidence type="ECO:0000313" key="2">
    <source>
        <dbReference type="Proteomes" id="UP000295357"/>
    </source>
</evidence>
<dbReference type="Gene3D" id="3.10.450.50">
    <property type="match status" value="1"/>
</dbReference>
<reference evidence="1 2" key="1">
    <citation type="submission" date="2019-03" db="EMBL/GenBank/DDBJ databases">
        <title>Genomic Encyclopedia of Type Strains, Phase IV (KMG-IV): sequencing the most valuable type-strain genomes for metagenomic binning, comparative biology and taxonomic classification.</title>
        <authorList>
            <person name="Goeker M."/>
        </authorList>
    </citation>
    <scope>NUCLEOTIDE SEQUENCE [LARGE SCALE GENOMIC DNA]</scope>
    <source>
        <strain evidence="1 2">DSM 25082</strain>
    </source>
</reference>
<sequence>MQRFWALYQARRWGEARELLHPEACCQWWATGERFVGAAAVVHVNEIYPEGWRLHLLALHSLAPGQVLSLLRVDQEGRSFYANSYFQLRGGRITALDEYWSDVQAPPTWRQSGLPGRELLPPDRRAGLSLRLPEDG</sequence>
<protein>
    <recommendedName>
        <fullName evidence="3">SnoaL-like protein</fullName>
    </recommendedName>
</protein>
<gene>
    <name evidence="1" type="ORF">DFR39_101707</name>
</gene>
<dbReference type="AlphaFoldDB" id="A0A4R6NB80"/>
<dbReference type="SUPFAM" id="SSF54427">
    <property type="entry name" value="NTF2-like"/>
    <property type="match status" value="1"/>
</dbReference>
<proteinExistence type="predicted"/>
<accession>A0A4R6NB80</accession>
<organism evidence="1 2">
    <name type="scientific">Roseateles asaccharophilus</name>
    <dbReference type="NCBI Taxonomy" id="582607"/>
    <lineage>
        <taxon>Bacteria</taxon>
        <taxon>Pseudomonadati</taxon>
        <taxon>Pseudomonadota</taxon>
        <taxon>Betaproteobacteria</taxon>
        <taxon>Burkholderiales</taxon>
        <taxon>Sphaerotilaceae</taxon>
        <taxon>Roseateles</taxon>
    </lineage>
</organism>
<dbReference type="Proteomes" id="UP000295357">
    <property type="component" value="Unassembled WGS sequence"/>
</dbReference>
<evidence type="ECO:0000313" key="1">
    <source>
        <dbReference type="EMBL" id="TDP13232.1"/>
    </source>
</evidence>
<dbReference type="InterPro" id="IPR032710">
    <property type="entry name" value="NTF2-like_dom_sf"/>
</dbReference>
<name>A0A4R6NB80_9BURK</name>